<evidence type="ECO:0000259" key="3">
    <source>
        <dbReference type="Pfam" id="PF00483"/>
    </source>
</evidence>
<evidence type="ECO:0000313" key="5">
    <source>
        <dbReference type="Proteomes" id="UP000679220"/>
    </source>
</evidence>
<dbReference type="PANTHER" id="PTHR43584">
    <property type="entry name" value="NUCLEOTIDYL TRANSFERASE"/>
    <property type="match status" value="1"/>
</dbReference>
<dbReference type="EMBL" id="JAGTAR010000037">
    <property type="protein sequence ID" value="MBR8537678.1"/>
    <property type="molecule type" value="Genomic_DNA"/>
</dbReference>
<accession>A0A941F6F1</accession>
<proteinExistence type="predicted"/>
<dbReference type="GO" id="GO:0016779">
    <property type="term" value="F:nucleotidyltransferase activity"/>
    <property type="evidence" value="ECO:0007669"/>
    <property type="project" value="UniProtKB-KW"/>
</dbReference>
<dbReference type="SUPFAM" id="SSF53448">
    <property type="entry name" value="Nucleotide-diphospho-sugar transferases"/>
    <property type="match status" value="1"/>
</dbReference>
<feature type="domain" description="Nucleotidyl transferase" evidence="3">
    <location>
        <begin position="3"/>
        <end position="238"/>
    </location>
</feature>
<protein>
    <submittedName>
        <fullName evidence="4">NTP transferase domain-containing protein</fullName>
    </submittedName>
</protein>
<gene>
    <name evidence="4" type="ORF">KDU71_19060</name>
</gene>
<dbReference type="Gene3D" id="3.90.550.10">
    <property type="entry name" value="Spore Coat Polysaccharide Biosynthesis Protein SpsA, Chain A"/>
    <property type="match status" value="1"/>
</dbReference>
<dbReference type="PANTHER" id="PTHR43584:SF8">
    <property type="entry name" value="N-ACETYLMURAMATE ALPHA-1-PHOSPHATE URIDYLYLTRANSFERASE"/>
    <property type="match status" value="1"/>
</dbReference>
<reference evidence="4" key="2">
    <citation type="submission" date="2021-04" db="EMBL/GenBank/DDBJ databases">
        <authorList>
            <person name="Zhang T."/>
            <person name="Zhang Y."/>
            <person name="Lu D."/>
            <person name="Zuo D."/>
            <person name="Du Z."/>
        </authorList>
    </citation>
    <scope>NUCLEOTIDE SEQUENCE</scope>
    <source>
        <strain evidence="4">JR1</strain>
    </source>
</reference>
<comment type="caution">
    <text evidence="4">The sequence shown here is derived from an EMBL/GenBank/DDBJ whole genome shotgun (WGS) entry which is preliminary data.</text>
</comment>
<name>A0A941F6F1_9BACT</name>
<keyword evidence="5" id="KW-1185">Reference proteome</keyword>
<sequence length="241" mass="27159">MNAMIFAAGLGTRLRPLTNQLPKALAPFNGQPLLGHAINSLKGLGIERIVVNVHHFATQIIDYIESNDWWTEVLISNESDELLDTGGGLLRAQSLFIPNKSILVRNVDIVTSTNLESFIYSHQQNANDATLMVKNRNTSRYLQFNNDMQLCGWRNAKTSEHIEVLACDHIKEMAFSGIHMIEPHLLDKLGGKRVFSIIKAYLQLAQDMQIRGFSVADDDAWFDVGTIEKLRQAEQYYKSGK</sequence>
<dbReference type="AlphaFoldDB" id="A0A941F6F1"/>
<dbReference type="InterPro" id="IPR005835">
    <property type="entry name" value="NTP_transferase_dom"/>
</dbReference>
<dbReference type="InterPro" id="IPR050065">
    <property type="entry name" value="GlmU-like"/>
</dbReference>
<evidence type="ECO:0000256" key="2">
    <source>
        <dbReference type="ARBA" id="ARBA00022695"/>
    </source>
</evidence>
<dbReference type="InterPro" id="IPR029044">
    <property type="entry name" value="Nucleotide-diphossugar_trans"/>
</dbReference>
<evidence type="ECO:0000256" key="1">
    <source>
        <dbReference type="ARBA" id="ARBA00022679"/>
    </source>
</evidence>
<keyword evidence="2" id="KW-0548">Nucleotidyltransferase</keyword>
<keyword evidence="1 4" id="KW-0808">Transferase</keyword>
<evidence type="ECO:0000313" key="4">
    <source>
        <dbReference type="EMBL" id="MBR8537678.1"/>
    </source>
</evidence>
<dbReference type="Pfam" id="PF00483">
    <property type="entry name" value="NTP_transferase"/>
    <property type="match status" value="1"/>
</dbReference>
<organism evidence="4 5">
    <name type="scientific">Carboxylicivirga sediminis</name>
    <dbReference type="NCBI Taxonomy" id="2006564"/>
    <lineage>
        <taxon>Bacteria</taxon>
        <taxon>Pseudomonadati</taxon>
        <taxon>Bacteroidota</taxon>
        <taxon>Bacteroidia</taxon>
        <taxon>Marinilabiliales</taxon>
        <taxon>Marinilabiliaceae</taxon>
        <taxon>Carboxylicivirga</taxon>
    </lineage>
</organism>
<reference evidence="4" key="1">
    <citation type="journal article" date="2018" name="Int. J. Syst. Evol. Microbiol.">
        <title>Carboxylicivirga sediminis sp. nov., isolated from coastal sediment.</title>
        <authorList>
            <person name="Wang F.Q."/>
            <person name="Ren L.H."/>
            <person name="Zou R.J."/>
            <person name="Sun Y.Z."/>
            <person name="Liu X.J."/>
            <person name="Jiang F."/>
            <person name="Liu L.J."/>
        </authorList>
    </citation>
    <scope>NUCLEOTIDE SEQUENCE</scope>
    <source>
        <strain evidence="4">JR1</strain>
    </source>
</reference>
<dbReference type="Proteomes" id="UP000679220">
    <property type="component" value="Unassembled WGS sequence"/>
</dbReference>